<evidence type="ECO:0000256" key="8">
    <source>
        <dbReference type="ARBA" id="ARBA00039765"/>
    </source>
</evidence>
<comment type="catalytic activity">
    <reaction evidence="12">
        <text>O-phospho-L-threonyl-[protein] + H2O = L-threonyl-[protein] + phosphate</text>
        <dbReference type="Rhea" id="RHEA:47004"/>
        <dbReference type="Rhea" id="RHEA-COMP:11060"/>
        <dbReference type="Rhea" id="RHEA-COMP:11605"/>
        <dbReference type="ChEBI" id="CHEBI:15377"/>
        <dbReference type="ChEBI" id="CHEBI:30013"/>
        <dbReference type="ChEBI" id="CHEBI:43474"/>
        <dbReference type="ChEBI" id="CHEBI:61977"/>
        <dbReference type="EC" id="3.1.3.16"/>
    </reaction>
</comment>
<dbReference type="PANTHER" id="PTHR20935:SF0">
    <property type="entry name" value="SERINE_THREONINE-PROTEIN PHOSPHATASE PGAM5, MITOCHONDRIAL"/>
    <property type="match status" value="1"/>
</dbReference>
<evidence type="ECO:0000256" key="12">
    <source>
        <dbReference type="ARBA" id="ARBA00048336"/>
    </source>
</evidence>
<dbReference type="Pfam" id="PF00300">
    <property type="entry name" value="His_Phos_1"/>
    <property type="match status" value="2"/>
</dbReference>
<dbReference type="SMART" id="SM00855">
    <property type="entry name" value="PGAM"/>
    <property type="match status" value="1"/>
</dbReference>
<keyword evidence="4" id="KW-0496">Mitochondrion</keyword>
<keyword evidence="14" id="KW-0812">Transmembrane</keyword>
<organism evidence="15 16">
    <name type="scientific">Parthenolecanium corni</name>
    <dbReference type="NCBI Taxonomy" id="536013"/>
    <lineage>
        <taxon>Eukaryota</taxon>
        <taxon>Metazoa</taxon>
        <taxon>Ecdysozoa</taxon>
        <taxon>Arthropoda</taxon>
        <taxon>Hexapoda</taxon>
        <taxon>Insecta</taxon>
        <taxon>Pterygota</taxon>
        <taxon>Neoptera</taxon>
        <taxon>Paraneoptera</taxon>
        <taxon>Hemiptera</taxon>
        <taxon>Sternorrhyncha</taxon>
        <taxon>Coccoidea</taxon>
        <taxon>Coccidae</taxon>
        <taxon>Parthenolecanium</taxon>
    </lineage>
</organism>
<comment type="subunit">
    <text evidence="7">Interacts with Pk92B/ASK1.</text>
</comment>
<evidence type="ECO:0000313" key="15">
    <source>
        <dbReference type="EMBL" id="KAK7595404.1"/>
    </source>
</evidence>
<reference evidence="15 16" key="1">
    <citation type="submission" date="2024-03" db="EMBL/GenBank/DDBJ databases">
        <title>Adaptation during the transition from Ophiocordyceps entomopathogen to insect associate is accompanied by gene loss and intensified selection.</title>
        <authorList>
            <person name="Ward C.M."/>
            <person name="Onetto C.A."/>
            <person name="Borneman A.R."/>
        </authorList>
    </citation>
    <scope>NUCLEOTIDE SEQUENCE [LARGE SCALE GENOMIC DNA]</scope>
    <source>
        <strain evidence="15">AWRI1</strain>
        <tissue evidence="15">Single Adult Female</tissue>
    </source>
</reference>
<evidence type="ECO:0000256" key="5">
    <source>
        <dbReference type="ARBA" id="ARBA00022801"/>
    </source>
</evidence>
<evidence type="ECO:0000256" key="13">
    <source>
        <dbReference type="SAM" id="MobiDB-lite"/>
    </source>
</evidence>
<dbReference type="CDD" id="cd07067">
    <property type="entry name" value="HP_PGM_like"/>
    <property type="match status" value="1"/>
</dbReference>
<keyword evidence="16" id="KW-1185">Reference proteome</keyword>
<accession>A0AAN9TWU3</accession>
<dbReference type="GO" id="GO:0004722">
    <property type="term" value="F:protein serine/threonine phosphatase activity"/>
    <property type="evidence" value="ECO:0007669"/>
    <property type="project" value="UniProtKB-EC"/>
</dbReference>
<protein>
    <recommendedName>
        <fullName evidence="8">Serine/threonine-protein phosphatase PGAM5, mitochondrial</fullName>
        <ecNumber evidence="3">3.1.3.16</ecNumber>
    </recommendedName>
    <alternativeName>
        <fullName evidence="10">Phosphoglycerate mutase family member 5 homolog</fullName>
    </alternativeName>
    <alternativeName>
        <fullName evidence="9">Serine/threonine-protein phosphatase Pgam5, mitochondrial</fullName>
    </alternativeName>
</protein>
<evidence type="ECO:0000256" key="10">
    <source>
        <dbReference type="ARBA" id="ARBA00042520"/>
    </source>
</evidence>
<proteinExistence type="inferred from homology"/>
<evidence type="ECO:0000256" key="6">
    <source>
        <dbReference type="ARBA" id="ARBA00037234"/>
    </source>
</evidence>
<feature type="region of interest" description="Disordered" evidence="13">
    <location>
        <begin position="50"/>
        <end position="71"/>
    </location>
</feature>
<dbReference type="Proteomes" id="UP001367676">
    <property type="component" value="Unassembled WGS sequence"/>
</dbReference>
<evidence type="ECO:0000256" key="11">
    <source>
        <dbReference type="ARBA" id="ARBA00047761"/>
    </source>
</evidence>
<dbReference type="EMBL" id="JBBCAQ010000018">
    <property type="protein sequence ID" value="KAK7595404.1"/>
    <property type="molecule type" value="Genomic_DNA"/>
</dbReference>
<sequence length="269" mass="30511">MGHFSKGKAFIASGVGAVVGGLSVFYGVNSIYGLPISQWDYNWDKRQPDSLVKPEKSDDLSKQNEYNEKLSKTRSKASRHIIMIRHGQYNLAGVTDVERKLTVLGEKQALATGERLRELNYPYTSIVHSTMTRAIQTAKLIHKFLPELPVKDDSILEEGAPCIPEPKHSHWKPELYVFRDGARIEAAFRKYIHRAPPEQIHDSYDILVCHGNVIRYFVCRALQLPPNAWLRLSINHASITWICIRPDGKVSLRTYSDAGHMPPDYITTS</sequence>
<dbReference type="SUPFAM" id="SSF53254">
    <property type="entry name" value="Phosphoglycerate mutase-like"/>
    <property type="match status" value="1"/>
</dbReference>
<dbReference type="InterPro" id="IPR029033">
    <property type="entry name" value="His_PPase_superfam"/>
</dbReference>
<comment type="catalytic activity">
    <reaction evidence="11">
        <text>O-phospho-L-seryl-[protein] + H2O = L-seryl-[protein] + phosphate</text>
        <dbReference type="Rhea" id="RHEA:20629"/>
        <dbReference type="Rhea" id="RHEA-COMP:9863"/>
        <dbReference type="Rhea" id="RHEA-COMP:11604"/>
        <dbReference type="ChEBI" id="CHEBI:15377"/>
        <dbReference type="ChEBI" id="CHEBI:29999"/>
        <dbReference type="ChEBI" id="CHEBI:43474"/>
        <dbReference type="ChEBI" id="CHEBI:83421"/>
        <dbReference type="EC" id="3.1.3.16"/>
    </reaction>
</comment>
<dbReference type="GO" id="GO:0090141">
    <property type="term" value="P:positive regulation of mitochondrial fission"/>
    <property type="evidence" value="ECO:0007669"/>
    <property type="project" value="TreeGrafter"/>
</dbReference>
<dbReference type="PANTHER" id="PTHR20935">
    <property type="entry name" value="PHOSPHOGLYCERATE MUTASE-RELATED"/>
    <property type="match status" value="1"/>
</dbReference>
<evidence type="ECO:0000256" key="9">
    <source>
        <dbReference type="ARBA" id="ARBA00040722"/>
    </source>
</evidence>
<keyword evidence="14" id="KW-1133">Transmembrane helix</keyword>
<evidence type="ECO:0000256" key="4">
    <source>
        <dbReference type="ARBA" id="ARBA00022787"/>
    </source>
</evidence>
<dbReference type="EC" id="3.1.3.16" evidence="3"/>
<comment type="function">
    <text evidence="6">Displays phosphatase activity for serine/threonine residues, and dephosphorylates and activates Pk92B kinase. Has apparently no phosphoglycerate mutase activity.</text>
</comment>
<name>A0AAN9TWU3_9HEMI</name>
<dbReference type="InterPro" id="IPR013078">
    <property type="entry name" value="His_Pase_superF_clade-1"/>
</dbReference>
<keyword evidence="14" id="KW-0472">Membrane</keyword>
<comment type="caution">
    <text evidence="15">The sequence shown here is derived from an EMBL/GenBank/DDBJ whole genome shotgun (WGS) entry which is preliminary data.</text>
</comment>
<keyword evidence="5" id="KW-0378">Hydrolase</keyword>
<dbReference type="AlphaFoldDB" id="A0AAN9TWU3"/>
<gene>
    <name evidence="15" type="ORF">V9T40_013229</name>
</gene>
<evidence type="ECO:0000313" key="16">
    <source>
        <dbReference type="Proteomes" id="UP001367676"/>
    </source>
</evidence>
<evidence type="ECO:0000256" key="14">
    <source>
        <dbReference type="SAM" id="Phobius"/>
    </source>
</evidence>
<evidence type="ECO:0000256" key="1">
    <source>
        <dbReference type="ARBA" id="ARBA00004294"/>
    </source>
</evidence>
<evidence type="ECO:0000256" key="2">
    <source>
        <dbReference type="ARBA" id="ARBA00006717"/>
    </source>
</evidence>
<feature type="transmembrane region" description="Helical" evidence="14">
    <location>
        <begin position="9"/>
        <end position="28"/>
    </location>
</feature>
<comment type="subcellular location">
    <subcellularLocation>
        <location evidence="1">Mitochondrion outer membrane</location>
    </subcellularLocation>
</comment>
<dbReference type="Gene3D" id="3.40.50.1240">
    <property type="entry name" value="Phosphoglycerate mutase-like"/>
    <property type="match status" value="1"/>
</dbReference>
<evidence type="ECO:0000256" key="3">
    <source>
        <dbReference type="ARBA" id="ARBA00013081"/>
    </source>
</evidence>
<dbReference type="InterPro" id="IPR051021">
    <property type="entry name" value="Mito_Ser/Thr_phosphatase"/>
</dbReference>
<evidence type="ECO:0000256" key="7">
    <source>
        <dbReference type="ARBA" id="ARBA00038605"/>
    </source>
</evidence>
<comment type="similarity">
    <text evidence="2">Belongs to the phosphoglycerate mutase family. BPG-dependent PGAM subfamily.</text>
</comment>
<dbReference type="GO" id="GO:0005741">
    <property type="term" value="C:mitochondrial outer membrane"/>
    <property type="evidence" value="ECO:0007669"/>
    <property type="project" value="UniProtKB-SubCell"/>
</dbReference>
<keyword evidence="4" id="KW-1000">Mitochondrion outer membrane</keyword>